<evidence type="ECO:0000313" key="10">
    <source>
        <dbReference type="Proteomes" id="UP001160483"/>
    </source>
</evidence>
<evidence type="ECO:0000256" key="1">
    <source>
        <dbReference type="ARBA" id="ARBA00000370"/>
    </source>
</evidence>
<comment type="caution">
    <text evidence="7">The sequence shown here is derived from an EMBL/GenBank/DDBJ whole genome shotgun (WGS) entry which is preliminary data.</text>
</comment>
<dbReference type="PANTHER" id="PTHR31209:SF0">
    <property type="entry name" value="METALLOENZYME DOMAIN-CONTAINING PROTEIN"/>
    <property type="match status" value="1"/>
</dbReference>
<dbReference type="Proteomes" id="UP001160483">
    <property type="component" value="Unassembled WGS sequence"/>
</dbReference>
<dbReference type="InterPro" id="IPR017850">
    <property type="entry name" value="Alkaline_phosphatase_core_sf"/>
</dbReference>
<dbReference type="EMBL" id="CAKLCB010000253">
    <property type="protein sequence ID" value="CAH0517795.1"/>
    <property type="molecule type" value="Genomic_DNA"/>
</dbReference>
<evidence type="ECO:0000256" key="3">
    <source>
        <dbReference type="ARBA" id="ARBA00004921"/>
    </source>
</evidence>
<dbReference type="PIRSF" id="PIRSF006392">
    <property type="entry name" value="IPGAM_arch"/>
    <property type="match status" value="1"/>
</dbReference>
<protein>
    <recommendedName>
        <fullName evidence="6">Metalloenzyme domain-containing protein</fullName>
    </recommendedName>
</protein>
<evidence type="ECO:0000259" key="6">
    <source>
        <dbReference type="Pfam" id="PF01676"/>
    </source>
</evidence>
<dbReference type="Gene3D" id="3.40.720.10">
    <property type="entry name" value="Alkaline Phosphatase, subunit A"/>
    <property type="match status" value="2"/>
</dbReference>
<dbReference type="Pfam" id="PF10143">
    <property type="entry name" value="PhosphMutase"/>
    <property type="match status" value="1"/>
</dbReference>
<evidence type="ECO:0000256" key="2">
    <source>
        <dbReference type="ARBA" id="ARBA00002315"/>
    </source>
</evidence>
<organism evidence="7 10">
    <name type="scientific">Peronospora belbahrii</name>
    <dbReference type="NCBI Taxonomy" id="622444"/>
    <lineage>
        <taxon>Eukaryota</taxon>
        <taxon>Sar</taxon>
        <taxon>Stramenopiles</taxon>
        <taxon>Oomycota</taxon>
        <taxon>Peronosporomycetes</taxon>
        <taxon>Peronosporales</taxon>
        <taxon>Peronosporaceae</taxon>
        <taxon>Peronospora</taxon>
    </lineage>
</organism>
<dbReference type="Proteomes" id="UP001158986">
    <property type="component" value="Unassembled WGS sequence"/>
</dbReference>
<feature type="domain" description="Metalloenzyme" evidence="6">
    <location>
        <begin position="6"/>
        <end position="385"/>
    </location>
</feature>
<evidence type="ECO:0000313" key="7">
    <source>
        <dbReference type="EMBL" id="CAH0477071.1"/>
    </source>
</evidence>
<comment type="catalytic activity">
    <reaction evidence="1">
        <text>(2R)-2-phosphoglycerate = (2R)-3-phosphoglycerate</text>
        <dbReference type="Rhea" id="RHEA:15901"/>
        <dbReference type="ChEBI" id="CHEBI:58272"/>
        <dbReference type="ChEBI" id="CHEBI:58289"/>
        <dbReference type="EC" id="5.4.2.12"/>
    </reaction>
</comment>
<dbReference type="GO" id="GO:0004619">
    <property type="term" value="F:phosphoglycerate mutase activity"/>
    <property type="evidence" value="ECO:0007669"/>
    <property type="project" value="UniProtKB-EC"/>
</dbReference>
<evidence type="ECO:0000313" key="8">
    <source>
        <dbReference type="EMBL" id="CAH0517795.1"/>
    </source>
</evidence>
<dbReference type="Pfam" id="PF01676">
    <property type="entry name" value="Metalloenzyme"/>
    <property type="match status" value="1"/>
</dbReference>
<dbReference type="SUPFAM" id="SSF53649">
    <property type="entry name" value="Alkaline phosphatase-like"/>
    <property type="match status" value="1"/>
</dbReference>
<evidence type="ECO:0000313" key="9">
    <source>
        <dbReference type="Proteomes" id="UP001158986"/>
    </source>
</evidence>
<keyword evidence="9" id="KW-1185">Reference proteome</keyword>
<reference evidence="7 9" key="1">
    <citation type="submission" date="2021-11" db="EMBL/GenBank/DDBJ databases">
        <authorList>
            <person name="Islam A."/>
            <person name="Islam S."/>
            <person name="Flora M.S."/>
            <person name="Rahman M."/>
            <person name="Ziaur R.M."/>
            <person name="Epstein J.H."/>
            <person name="Hassan M."/>
            <person name="Klassen M."/>
            <person name="Woodard K."/>
            <person name="Webb A."/>
            <person name="Webby R.J."/>
            <person name="El Zowalaty M.E."/>
        </authorList>
    </citation>
    <scope>NUCLEOTIDE SEQUENCE</scope>
    <source>
        <strain evidence="8">Pbs1</strain>
        <strain evidence="7">Pbs3</strain>
    </source>
</reference>
<gene>
    <name evidence="8" type="ORF">PBS001_LOCUS4381</name>
    <name evidence="7" type="ORF">PBS003_LOCUS3824</name>
</gene>
<dbReference type="PANTHER" id="PTHR31209">
    <property type="entry name" value="COFACTOR-INDEPENDENT PHOSPHOGLYCERATE MUTASE"/>
    <property type="match status" value="1"/>
</dbReference>
<dbReference type="CDD" id="cd16011">
    <property type="entry name" value="iPGM_like"/>
    <property type="match status" value="1"/>
</dbReference>
<dbReference type="EMBL" id="CAKKTJ010000168">
    <property type="protein sequence ID" value="CAH0477071.1"/>
    <property type="molecule type" value="Genomic_DNA"/>
</dbReference>
<proteinExistence type="inferred from homology"/>
<comment type="similarity">
    <text evidence="4">Belongs to the BPG-independent phosphoglycerate mutase family. A-PGAM subfamily.</text>
</comment>
<sequence>MKQRSVVFVLIDGLADVSLHELKQKTPLEAAPTPAMDAIAHGGLTGLMDPVEPGYACGSDTAHMSILGYNPIVHYRGRGSFEAMGAGLHMSKGDVAFKCNFATVKKNEDGQVVVEKRRVDRNFSAWGIELCSFLNGLTLPEFPGLVVATKHATEHRCGIVFKGPGLCDKITGTDPLKDNLPLVVSTPLNDTPEASYTSKVLNAVSDAIHERLSNHPINKAREAENKPPANVVLLRGPGERIDVLPFTELHGFTPFMIAPTCIIAGLGMSLDIEIATAPGATGDYRTNLRSKAETTLQLLRGGKYDFGFVHVKAVDDAGHDRDVEKKLHFIEQSDEMISLLLEGIHTDCGDEDNEVTIVVTGDHTTPVKYGDHTFEPVPFAIARVGAAYERSQVVKSSGVQTNGDDLPSSPLTDVVTEFSELAVARGALGRFSGDQVMKLIKSFREYEL</sequence>
<comment type="pathway">
    <text evidence="3">Carbohydrate degradation.</text>
</comment>
<dbReference type="NCBIfam" id="TIGR00306">
    <property type="entry name" value="apgM"/>
    <property type="match status" value="1"/>
</dbReference>
<evidence type="ECO:0000256" key="4">
    <source>
        <dbReference type="ARBA" id="ARBA00005524"/>
    </source>
</evidence>
<dbReference type="InterPro" id="IPR004456">
    <property type="entry name" value="Pglycerate_mutase_ApgM"/>
</dbReference>
<evidence type="ECO:0000256" key="5">
    <source>
        <dbReference type="ARBA" id="ARBA00023152"/>
    </source>
</evidence>
<dbReference type="GO" id="GO:0006096">
    <property type="term" value="P:glycolytic process"/>
    <property type="evidence" value="ECO:0007669"/>
    <property type="project" value="UniProtKB-KW"/>
</dbReference>
<keyword evidence="5" id="KW-0324">Glycolysis</keyword>
<dbReference type="GO" id="GO:0046872">
    <property type="term" value="F:metal ion binding"/>
    <property type="evidence" value="ECO:0007669"/>
    <property type="project" value="InterPro"/>
</dbReference>
<name>A0AAU9LAH1_9STRA</name>
<dbReference type="AlphaFoldDB" id="A0AAU9LAH1"/>
<accession>A0AAU9LAH1</accession>
<comment type="function">
    <text evidence="2">Catalyzes the interconversion of 2-phosphoglycerate and 3-phosphoglycerate.</text>
</comment>
<dbReference type="InterPro" id="IPR006124">
    <property type="entry name" value="Metalloenzyme"/>
</dbReference>